<dbReference type="EMBL" id="JAGGMQ010000001">
    <property type="protein sequence ID" value="MBP2167703.1"/>
    <property type="molecule type" value="Genomic_DNA"/>
</dbReference>
<keyword evidence="2 4" id="KW-0732">Signal</keyword>
<dbReference type="InterPro" id="IPR007428">
    <property type="entry name" value="MlaA"/>
</dbReference>
<dbReference type="PROSITE" id="PS51257">
    <property type="entry name" value="PROKAR_LIPOPROTEIN"/>
    <property type="match status" value="1"/>
</dbReference>
<evidence type="ECO:0000313" key="5">
    <source>
        <dbReference type="EMBL" id="MBP2167703.1"/>
    </source>
</evidence>
<reference evidence="6" key="2">
    <citation type="submission" date="2023-07" db="EMBL/GenBank/DDBJ databases">
        <title>Genome mining of underrepresented organisms for secondary metabolites.</title>
        <authorList>
            <person name="D'Agostino P.M."/>
        </authorList>
    </citation>
    <scope>NUCLEOTIDE SEQUENCE [LARGE SCALE GENOMIC DNA]</scope>
    <source>
        <strain evidence="6">WS4403</strain>
    </source>
</reference>
<keyword evidence="6" id="KW-1185">Reference proteome</keyword>
<organism evidence="5 6">
    <name type="scientific">Winslowiella toletana</name>
    <dbReference type="NCBI Taxonomy" id="92490"/>
    <lineage>
        <taxon>Bacteria</taxon>
        <taxon>Pseudomonadati</taxon>
        <taxon>Pseudomonadota</taxon>
        <taxon>Gammaproteobacteria</taxon>
        <taxon>Enterobacterales</taxon>
        <taxon>Erwiniaceae</taxon>
        <taxon>Winslowiella</taxon>
    </lineage>
</organism>
<feature type="chain" id="PRO_5047212122" evidence="4">
    <location>
        <begin position="25"/>
        <end position="253"/>
    </location>
</feature>
<protein>
    <submittedName>
        <fullName evidence="5">Phospholipid-binding lipoprotein MlaA</fullName>
    </submittedName>
</protein>
<proteinExistence type="inferred from homology"/>
<dbReference type="Proteomes" id="UP001195624">
    <property type="component" value="Unassembled WGS sequence"/>
</dbReference>
<evidence type="ECO:0000313" key="6">
    <source>
        <dbReference type="Proteomes" id="UP001195624"/>
    </source>
</evidence>
<dbReference type="PANTHER" id="PTHR30035:SF3">
    <property type="entry name" value="INTERMEMBRANE PHOSPHOLIPID TRANSPORT SYSTEM LIPOPROTEIN MLAA"/>
    <property type="match status" value="1"/>
</dbReference>
<evidence type="ECO:0000256" key="2">
    <source>
        <dbReference type="ARBA" id="ARBA00022729"/>
    </source>
</evidence>
<reference evidence="5 6" key="1">
    <citation type="submission" date="2021-03" db="EMBL/GenBank/DDBJ databases">
        <authorList>
            <person name="D'Agostino P."/>
            <person name="Huntemann M."/>
            <person name="Clum A."/>
            <person name="Spunde A."/>
            <person name="Palaniappan K."/>
            <person name="Ritter S."/>
            <person name="Mikhailova N."/>
            <person name="Chen I.-M."/>
            <person name="Stamatis D."/>
            <person name="Reddy T."/>
            <person name="O'Malley R."/>
            <person name="Daum C."/>
            <person name="Shapiro N."/>
            <person name="Ivanova N."/>
            <person name="Kyrpides N."/>
            <person name="Woyke T."/>
        </authorList>
    </citation>
    <scope>NUCLEOTIDE SEQUENCE [LARGE SCALE GENOMIC DNA]</scope>
    <source>
        <strain evidence="5 6">WS4403</strain>
    </source>
</reference>
<accession>A0ABS4P4Y8</accession>
<feature type="signal peptide" evidence="4">
    <location>
        <begin position="1"/>
        <end position="24"/>
    </location>
</feature>
<sequence>MNYRLTGLALASVLLMGCASSNDANEPQGRSDPLEGFNRTMFNFNYNLLDPYVLRPVAVAWRDYVPTPARTGLGNFLGNLDEPAAMVNSFLRGDPYRGAIHFNRFFLNTLLGMGGFIDVAGMANPKLAREEPQRFGGTLGSYGVGYGPYVVLPAYGSVTPREDGGDYVDNLYPALSWLTFWMSAGKWVFEGVETRAQLLDSDAMLRNTKDPYAFVRNAYFQRHDFLANGGKLQPQENPNASAIQGELNDIDAE</sequence>
<dbReference type="Pfam" id="PF04333">
    <property type="entry name" value="MlaA"/>
    <property type="match status" value="1"/>
</dbReference>
<evidence type="ECO:0000256" key="1">
    <source>
        <dbReference type="ARBA" id="ARBA00010634"/>
    </source>
</evidence>
<dbReference type="NCBIfam" id="NF011672">
    <property type="entry name" value="PRK15091.1"/>
    <property type="match status" value="1"/>
</dbReference>
<dbReference type="PRINTS" id="PR01805">
    <property type="entry name" value="VACJLIPOPROT"/>
</dbReference>
<evidence type="ECO:0000256" key="4">
    <source>
        <dbReference type="SAM" id="SignalP"/>
    </source>
</evidence>
<comment type="caution">
    <text evidence="5">The sequence shown here is derived from an EMBL/GenBank/DDBJ whole genome shotgun (WGS) entry which is preliminary data.</text>
</comment>
<evidence type="ECO:0000256" key="3">
    <source>
        <dbReference type="SAM" id="MobiDB-lite"/>
    </source>
</evidence>
<keyword evidence="5" id="KW-0449">Lipoprotein</keyword>
<dbReference type="PANTHER" id="PTHR30035">
    <property type="entry name" value="LIPOPROTEIN VACJ-RELATED"/>
    <property type="match status" value="1"/>
</dbReference>
<name>A0ABS4P4Y8_9GAMM</name>
<comment type="similarity">
    <text evidence="1">Belongs to the MlaA family.</text>
</comment>
<feature type="region of interest" description="Disordered" evidence="3">
    <location>
        <begin position="230"/>
        <end position="253"/>
    </location>
</feature>
<gene>
    <name evidence="5" type="ORF">J2125_000895</name>
</gene>
<dbReference type="RefSeq" id="WP_017803369.1">
    <property type="nucleotide sequence ID" value="NZ_JAGGMQ010000001.1"/>
</dbReference>